<evidence type="ECO:0000313" key="1">
    <source>
        <dbReference type="EMBL" id="AGC71129.1"/>
    </source>
</evidence>
<dbReference type="PANTHER" id="PTHR11941">
    <property type="entry name" value="ENOYL-COA HYDRATASE-RELATED"/>
    <property type="match status" value="1"/>
</dbReference>
<protein>
    <submittedName>
        <fullName evidence="1">Benzoyl-CoA-dihydrodiol lyase (BoxC)</fullName>
    </submittedName>
</protein>
<dbReference type="SUPFAM" id="SSF52096">
    <property type="entry name" value="ClpP/crotonase"/>
    <property type="match status" value="2"/>
</dbReference>
<reference evidence="1" key="1">
    <citation type="submission" date="2012-09" db="EMBL/GenBank/DDBJ databases">
        <title>Metagenomic Characterization of a Microbial Community in Wastewater Detects High Levels of Antibiotic Resistance.</title>
        <authorList>
            <person name="Abrams M."/>
            <person name="Caldwell A."/>
            <person name="Vandaei E."/>
            <person name="Lee W."/>
            <person name="Perrott J."/>
            <person name="Khan S.Y."/>
            <person name="Ta J."/>
            <person name="Romero D."/>
            <person name="Nguyen V."/>
            <person name="Pourmand N."/>
            <person name="Ouverney C.C."/>
        </authorList>
    </citation>
    <scope>NUCLEOTIDE SEQUENCE</scope>
</reference>
<dbReference type="GO" id="GO:0016829">
    <property type="term" value="F:lyase activity"/>
    <property type="evidence" value="ECO:0007669"/>
    <property type="project" value="UniProtKB-KW"/>
</dbReference>
<dbReference type="EMBL" id="JX649863">
    <property type="protein sequence ID" value="AGC71129.1"/>
    <property type="molecule type" value="Genomic_DNA"/>
</dbReference>
<proteinExistence type="predicted"/>
<organism evidence="1">
    <name type="scientific">uncultured bacterium A1Q1_fos_18</name>
    <dbReference type="NCBI Taxonomy" id="1256551"/>
    <lineage>
        <taxon>Bacteria</taxon>
        <taxon>environmental samples</taxon>
    </lineage>
</organism>
<sequence length="564" mass="61968">METAAKTESTHPVPSSFETSPAQYRHWKLELDGDVARLLMAVREDEPLVAGYVLKLNSYDLGVDIELCDAVQRLRFEHPEVRTVVVGSGRDRIFCAGANIHMLAQSTHGFKVNFCKYTNETRNSIEDACRNSNQRYLAAVSGPCAGGGYELAMACDEIILIDDGSSTVALPEVPLLGVLPGTGGLTRLVDKRKVRRDRADIFSTLAEGIRGKRSVEWRLVDQIAPRSRFAQVVGDRARKLAQEASAANVSAPGPQTGITLEPLSPTIEGDTVSYRFVTLHIDRAHRTAHLTLRGPGADQAVKTADELHALASRGELWALRAFRELDDAICRLRFHEATIGLVMVSTRGSRADVLAADAALYAQRGYWLGREVLLQMARVLRRMDMTAKSFFAVADPESCYAGSMLELLLASDRSYVLDSPDVQFATDVLNAGSLLAANGQTRLALRSHDRPERVSEVLARGEKGPISATEADELGLCTVLADDLDFDDTLRLAVEERVSLSPDALTGMEQNLRFPGPDLSEGKIFGRLSAWQNWIFIRENATGPLGALTCYGRPERPSFDWRRT</sequence>
<dbReference type="GO" id="GO:0006635">
    <property type="term" value="P:fatty acid beta-oxidation"/>
    <property type="evidence" value="ECO:0007669"/>
    <property type="project" value="TreeGrafter"/>
</dbReference>
<dbReference type="CDD" id="cd06558">
    <property type="entry name" value="crotonase-like"/>
    <property type="match status" value="1"/>
</dbReference>
<dbReference type="InterPro" id="IPR001753">
    <property type="entry name" value="Enoyl-CoA_hydra/iso"/>
</dbReference>
<dbReference type="AlphaFoldDB" id="L7VUI0"/>
<accession>L7VUI0</accession>
<name>L7VUI0_9BACT</name>
<dbReference type="PANTHER" id="PTHR11941:SF54">
    <property type="entry name" value="ENOYL-COA HYDRATASE, MITOCHONDRIAL"/>
    <property type="match status" value="1"/>
</dbReference>
<dbReference type="InterPro" id="IPR029045">
    <property type="entry name" value="ClpP/crotonase-like_dom_sf"/>
</dbReference>
<keyword evidence="1" id="KW-0456">Lyase</keyword>
<dbReference type="Pfam" id="PF00378">
    <property type="entry name" value="ECH_1"/>
    <property type="match status" value="1"/>
</dbReference>
<dbReference type="Gene3D" id="3.90.226.10">
    <property type="entry name" value="2-enoyl-CoA Hydratase, Chain A, domain 1"/>
    <property type="match status" value="2"/>
</dbReference>